<comment type="caution">
    <text evidence="1">The sequence shown here is derived from an EMBL/GenBank/DDBJ whole genome shotgun (WGS) entry which is preliminary data.</text>
</comment>
<evidence type="ECO:0000313" key="1">
    <source>
        <dbReference type="EMBL" id="GFH24517.1"/>
    </source>
</evidence>
<accession>A0A699ZNW7</accession>
<dbReference type="EMBL" id="BLLF01002555">
    <property type="protein sequence ID" value="GFH24517.1"/>
    <property type="molecule type" value="Genomic_DNA"/>
</dbReference>
<proteinExistence type="predicted"/>
<sequence>MWCQLGRLLSCLHTKGSCRSSRPDVEPEQRAGEAAQLDLSSRKHHGVATAFLCLQEESKDSGIVVHPPHGGLWTGDLVVSVLLVWVGSVPGDLISRQVMYVITQAHHLVHFQAVTCSQYAAWLSQCIANDTVCAAVLSSLAQGIRSGNGPHRSMVVDLPAATPMFPHTTLAPCKLEFSVIKPPLSSLAWQLPADPQDSRSSSCAGSAQLIRLQHVQLCSPEAAVTVELYQA</sequence>
<dbReference type="AlphaFoldDB" id="A0A699ZNW7"/>
<dbReference type="Proteomes" id="UP000485058">
    <property type="component" value="Unassembled WGS sequence"/>
</dbReference>
<protein>
    <submittedName>
        <fullName evidence="1">Uncharacterized protein</fullName>
    </submittedName>
</protein>
<name>A0A699ZNW7_HAELA</name>
<reference evidence="1 2" key="1">
    <citation type="submission" date="2020-02" db="EMBL/GenBank/DDBJ databases">
        <title>Draft genome sequence of Haematococcus lacustris strain NIES-144.</title>
        <authorList>
            <person name="Morimoto D."/>
            <person name="Nakagawa S."/>
            <person name="Yoshida T."/>
            <person name="Sawayama S."/>
        </authorList>
    </citation>
    <scope>NUCLEOTIDE SEQUENCE [LARGE SCALE GENOMIC DNA]</scope>
    <source>
        <strain evidence="1 2">NIES-144</strain>
    </source>
</reference>
<organism evidence="1 2">
    <name type="scientific">Haematococcus lacustris</name>
    <name type="common">Green alga</name>
    <name type="synonym">Haematococcus pluvialis</name>
    <dbReference type="NCBI Taxonomy" id="44745"/>
    <lineage>
        <taxon>Eukaryota</taxon>
        <taxon>Viridiplantae</taxon>
        <taxon>Chlorophyta</taxon>
        <taxon>core chlorophytes</taxon>
        <taxon>Chlorophyceae</taxon>
        <taxon>CS clade</taxon>
        <taxon>Chlamydomonadales</taxon>
        <taxon>Haematococcaceae</taxon>
        <taxon>Haematococcus</taxon>
    </lineage>
</organism>
<evidence type="ECO:0000313" key="2">
    <source>
        <dbReference type="Proteomes" id="UP000485058"/>
    </source>
</evidence>
<keyword evidence="2" id="KW-1185">Reference proteome</keyword>
<feature type="non-terminal residue" evidence="1">
    <location>
        <position position="1"/>
    </location>
</feature>
<feature type="non-terminal residue" evidence="1">
    <location>
        <position position="231"/>
    </location>
</feature>
<gene>
    <name evidence="1" type="ORF">HaLaN_22326</name>
</gene>